<dbReference type="Gene3D" id="1.10.10.10">
    <property type="entry name" value="Winged helix-like DNA-binding domain superfamily/Winged helix DNA-binding domain"/>
    <property type="match status" value="1"/>
</dbReference>
<keyword evidence="2" id="KW-0805">Transcription regulation</keyword>
<evidence type="ECO:0000256" key="4">
    <source>
        <dbReference type="ARBA" id="ARBA00023163"/>
    </source>
</evidence>
<dbReference type="Proteomes" id="UP000594778">
    <property type="component" value="Chromosome"/>
</dbReference>
<dbReference type="InterPro" id="IPR036390">
    <property type="entry name" value="WH_DNA-bd_sf"/>
</dbReference>
<evidence type="ECO:0000313" key="8">
    <source>
        <dbReference type="Proteomes" id="UP000594778"/>
    </source>
</evidence>
<evidence type="ECO:0000259" key="5">
    <source>
        <dbReference type="PROSITE" id="PS50931"/>
    </source>
</evidence>
<dbReference type="SUPFAM" id="SSF53850">
    <property type="entry name" value="Periplasmic binding protein-like II"/>
    <property type="match status" value="1"/>
</dbReference>
<organism evidence="7 8">
    <name type="scientific">Delftia acidovorans</name>
    <name type="common">Pseudomonas acidovorans</name>
    <name type="synonym">Comamonas acidovorans</name>
    <dbReference type="NCBI Taxonomy" id="80866"/>
    <lineage>
        <taxon>Bacteria</taxon>
        <taxon>Pseudomonadati</taxon>
        <taxon>Pseudomonadota</taxon>
        <taxon>Betaproteobacteria</taxon>
        <taxon>Burkholderiales</taxon>
        <taxon>Comamonadaceae</taxon>
        <taxon>Delftia</taxon>
    </lineage>
</organism>
<dbReference type="PRINTS" id="PR00039">
    <property type="entry name" value="HTHLYSR"/>
</dbReference>
<evidence type="ECO:0000313" key="7">
    <source>
        <dbReference type="EMBL" id="QPS05914.1"/>
    </source>
</evidence>
<accession>A0A080NKV1</accession>
<evidence type="ECO:0000256" key="3">
    <source>
        <dbReference type="ARBA" id="ARBA00023125"/>
    </source>
</evidence>
<dbReference type="NCBIfam" id="TIGR03339">
    <property type="entry name" value="phn_lysR"/>
    <property type="match status" value="1"/>
</dbReference>
<evidence type="ECO:0000313" key="6">
    <source>
        <dbReference type="EMBL" id="MDX4952383.1"/>
    </source>
</evidence>
<reference evidence="7 8" key="1">
    <citation type="submission" date="2020-12" db="EMBL/GenBank/DDBJ databases">
        <title>FDA dAtabase for Regulatory Grade micrObial Sequences (FDA-ARGOS): Supporting development and validation of Infectious Disease Dx tests.</title>
        <authorList>
            <person name="Sproer C."/>
            <person name="Gronow S."/>
            <person name="Severitt S."/>
            <person name="Schroder I."/>
            <person name="Tallon L."/>
            <person name="Sadzewicz L."/>
            <person name="Zhao X."/>
            <person name="Boylan J."/>
            <person name="Ott S."/>
            <person name="Bowen H."/>
            <person name="Vavikolanu K."/>
            <person name="Mehta A."/>
            <person name="Aluvathingal J."/>
            <person name="Nadendla S."/>
            <person name="Lowell S."/>
            <person name="Myers T."/>
            <person name="Yan Y."/>
            <person name="Sichtig H."/>
        </authorList>
    </citation>
    <scope>NUCLEOTIDE SEQUENCE [LARGE SCALE GENOMIC DNA]</scope>
    <source>
        <strain evidence="7 8">FDAARGOS_909</strain>
    </source>
</reference>
<dbReference type="InterPro" id="IPR005119">
    <property type="entry name" value="LysR_subst-bd"/>
</dbReference>
<dbReference type="GO" id="GO:0000976">
    <property type="term" value="F:transcription cis-regulatory region binding"/>
    <property type="evidence" value="ECO:0007669"/>
    <property type="project" value="TreeGrafter"/>
</dbReference>
<keyword evidence="3" id="KW-0238">DNA-binding</keyword>
<dbReference type="PANTHER" id="PTHR30126:SF40">
    <property type="entry name" value="HTH-TYPE TRANSCRIPTIONAL REGULATOR GLTR"/>
    <property type="match status" value="1"/>
</dbReference>
<evidence type="ECO:0000256" key="2">
    <source>
        <dbReference type="ARBA" id="ARBA00023015"/>
    </source>
</evidence>
<dbReference type="RefSeq" id="WP_034398134.1">
    <property type="nucleotide sequence ID" value="NZ_CANENH010000001.1"/>
</dbReference>
<dbReference type="AlphaFoldDB" id="A0A080NKV1"/>
<dbReference type="FunFam" id="1.10.10.10:FF:000001">
    <property type="entry name" value="LysR family transcriptional regulator"/>
    <property type="match status" value="1"/>
</dbReference>
<dbReference type="Pfam" id="PF00126">
    <property type="entry name" value="HTH_1"/>
    <property type="match status" value="1"/>
</dbReference>
<reference evidence="6" key="2">
    <citation type="submission" date="2023-11" db="EMBL/GenBank/DDBJ databases">
        <title>Identification and selenium tolerance of Delftia acidovorans R3-25.</title>
        <authorList>
            <person name="Zhang S."/>
            <person name="Liu Y."/>
            <person name="Guo Y."/>
        </authorList>
    </citation>
    <scope>NUCLEOTIDE SEQUENCE</scope>
    <source>
        <strain evidence="6">R3-25</strain>
    </source>
</reference>
<comment type="similarity">
    <text evidence="1">Belongs to the LysR transcriptional regulatory family.</text>
</comment>
<proteinExistence type="inferred from homology"/>
<dbReference type="InterPro" id="IPR036388">
    <property type="entry name" value="WH-like_DNA-bd_sf"/>
</dbReference>
<dbReference type="SUPFAM" id="SSF46785">
    <property type="entry name" value="Winged helix' DNA-binding domain"/>
    <property type="match status" value="1"/>
</dbReference>
<dbReference type="Gene3D" id="3.40.190.290">
    <property type="match status" value="1"/>
</dbReference>
<dbReference type="EMBL" id="CP065668">
    <property type="protein sequence ID" value="QPS05914.1"/>
    <property type="molecule type" value="Genomic_DNA"/>
</dbReference>
<keyword evidence="4" id="KW-0804">Transcription</keyword>
<dbReference type="Pfam" id="PF03466">
    <property type="entry name" value="LysR_substrate"/>
    <property type="match status" value="1"/>
</dbReference>
<sequence length="293" mass="32861">MFVTQLKSFFWVARLGSITQAARQLALSQPTVTTQIRALEEHYGVELFHRQGGRLSITDAGLRLLPQVEQLLLQTIQLESALRHSGDASQGQLRIGATAPYYVLDIVKRYQRRFERVEVAIVGGNSRQMVQALVDYQVDLATSSHLESDPRLLRVELGQDPLALLVHRSHRLAQRTMVQASDLVHDTLILRERGSMTRQLTEQMLAAAGLAPRHIMEIASREAIREAVIRDMGISVFARHEASAHPDIVVLPFAGPVPRLPEYLYCLRERRQARLIAGFLEEAVPGGVLPDQM</sequence>
<dbReference type="GO" id="GO:0003700">
    <property type="term" value="F:DNA-binding transcription factor activity"/>
    <property type="evidence" value="ECO:0007669"/>
    <property type="project" value="InterPro"/>
</dbReference>
<dbReference type="Proteomes" id="UP001287445">
    <property type="component" value="Unassembled WGS sequence"/>
</dbReference>
<dbReference type="InterPro" id="IPR000847">
    <property type="entry name" value="LysR_HTH_N"/>
</dbReference>
<evidence type="ECO:0000256" key="1">
    <source>
        <dbReference type="ARBA" id="ARBA00009437"/>
    </source>
</evidence>
<protein>
    <submittedName>
        <fullName evidence="7">LysR family transcriptional regulator</fullName>
    </submittedName>
    <submittedName>
        <fullName evidence="6">LysR substrate-binding domain-containing protein</fullName>
    </submittedName>
</protein>
<dbReference type="InterPro" id="IPR017724">
    <property type="entry name" value="Tscrpt_reg_LysR"/>
</dbReference>
<name>A0A080NKV1_DELAC</name>
<gene>
    <name evidence="7" type="ORF">I6G66_16445</name>
    <name evidence="6" type="ORF">SGN30_02980</name>
</gene>
<dbReference type="EMBL" id="JAWWMZ010000001">
    <property type="protein sequence ID" value="MDX4952383.1"/>
    <property type="molecule type" value="Genomic_DNA"/>
</dbReference>
<dbReference type="CDD" id="cd05466">
    <property type="entry name" value="PBP2_LTTR_substrate"/>
    <property type="match status" value="1"/>
</dbReference>
<dbReference type="PANTHER" id="PTHR30126">
    <property type="entry name" value="HTH-TYPE TRANSCRIPTIONAL REGULATOR"/>
    <property type="match status" value="1"/>
</dbReference>
<feature type="domain" description="HTH lysR-type" evidence="5">
    <location>
        <begin position="1"/>
        <end position="58"/>
    </location>
</feature>
<dbReference type="PROSITE" id="PS50931">
    <property type="entry name" value="HTH_LYSR"/>
    <property type="match status" value="1"/>
</dbReference>